<dbReference type="OMA" id="NIHNARI"/>
<dbReference type="AlphaFoldDB" id="A0A167HYX6"/>
<organism evidence="1 2">
    <name type="scientific">Metarhizium rileyi (strain RCEF 4871)</name>
    <name type="common">Nomuraea rileyi</name>
    <dbReference type="NCBI Taxonomy" id="1649241"/>
    <lineage>
        <taxon>Eukaryota</taxon>
        <taxon>Fungi</taxon>
        <taxon>Dikarya</taxon>
        <taxon>Ascomycota</taxon>
        <taxon>Pezizomycotina</taxon>
        <taxon>Sordariomycetes</taxon>
        <taxon>Hypocreomycetidae</taxon>
        <taxon>Hypocreales</taxon>
        <taxon>Clavicipitaceae</taxon>
        <taxon>Metarhizium</taxon>
    </lineage>
</organism>
<dbReference type="Proteomes" id="UP000243498">
    <property type="component" value="Unassembled WGS sequence"/>
</dbReference>
<evidence type="ECO:0000313" key="1">
    <source>
        <dbReference type="EMBL" id="OAA48483.1"/>
    </source>
</evidence>
<comment type="caution">
    <text evidence="1">The sequence shown here is derived from an EMBL/GenBank/DDBJ whole genome shotgun (WGS) entry which is preliminary data.</text>
</comment>
<accession>A0A167HYX6</accession>
<reference evidence="1 2" key="1">
    <citation type="journal article" date="2016" name="Genome Biol. Evol.">
        <title>Divergent and convergent evolution of fungal pathogenicity.</title>
        <authorList>
            <person name="Shang Y."/>
            <person name="Xiao G."/>
            <person name="Zheng P."/>
            <person name="Cen K."/>
            <person name="Zhan S."/>
            <person name="Wang C."/>
        </authorList>
    </citation>
    <scope>NUCLEOTIDE SEQUENCE [LARGE SCALE GENOMIC DNA]</scope>
    <source>
        <strain evidence="1 2">RCEF 4871</strain>
    </source>
</reference>
<evidence type="ECO:0000313" key="2">
    <source>
        <dbReference type="Proteomes" id="UP000243498"/>
    </source>
</evidence>
<name>A0A167HYX6_METRR</name>
<dbReference type="OrthoDB" id="4940884at2759"/>
<sequence>MVSNETFTHEEQLQRLQAAIDQNRVSTQSHSFQIVALQNLMQNIHNARIQEAKERRELKKDNEWLRENVAYLKGCIAKLIVDFHSTDAAAATDKMCHRDNTAREAAVKHRKVHSHNMNDYNASWAQRNRVVEITANRLPSEQRSLSVRLLQNSAQMSPSLSDKTRDQLKELDPAPFYDALETMTENGDDITMEEADDSFSLEDGLLQAPASAHGV</sequence>
<proteinExistence type="predicted"/>
<gene>
    <name evidence="1" type="ORF">NOR_01733</name>
</gene>
<protein>
    <submittedName>
        <fullName evidence="1">Uncharacterized protein</fullName>
    </submittedName>
</protein>
<dbReference type="EMBL" id="AZHC01000004">
    <property type="protein sequence ID" value="OAA48483.1"/>
    <property type="molecule type" value="Genomic_DNA"/>
</dbReference>
<keyword evidence="2" id="KW-1185">Reference proteome</keyword>